<evidence type="ECO:0000313" key="6">
    <source>
        <dbReference type="Proteomes" id="UP000594260"/>
    </source>
</evidence>
<name>A0A7M7M4U1_VARDE</name>
<dbReference type="Proteomes" id="UP000594260">
    <property type="component" value="Unplaced"/>
</dbReference>
<dbReference type="SUPFAM" id="SSF57552">
    <property type="entry name" value="Blood coagulation inhibitor (disintegrin)"/>
    <property type="match status" value="1"/>
</dbReference>
<dbReference type="InParanoid" id="A0A7M7M4U1"/>
<feature type="domain" description="Peptidase M12B" evidence="4">
    <location>
        <begin position="165"/>
        <end position="269"/>
    </location>
</feature>
<dbReference type="AlphaFoldDB" id="A0A7M7M4U1"/>
<dbReference type="RefSeq" id="XP_022649113.1">
    <property type="nucleotide sequence ID" value="XM_022793378.1"/>
</dbReference>
<dbReference type="EnsemblMetazoa" id="XM_022793378">
    <property type="protein sequence ID" value="XP_022649113"/>
    <property type="gene ID" value="LOC111245256"/>
</dbReference>
<evidence type="ECO:0000256" key="1">
    <source>
        <dbReference type="PROSITE-ProRule" id="PRU00276"/>
    </source>
</evidence>
<feature type="active site" evidence="1">
    <location>
        <position position="208"/>
    </location>
</feature>
<dbReference type="GO" id="GO:0005886">
    <property type="term" value="C:plasma membrane"/>
    <property type="evidence" value="ECO:0007669"/>
    <property type="project" value="TreeGrafter"/>
</dbReference>
<dbReference type="GO" id="GO:0007219">
    <property type="term" value="P:Notch signaling pathway"/>
    <property type="evidence" value="ECO:0007669"/>
    <property type="project" value="TreeGrafter"/>
</dbReference>
<dbReference type="InterPro" id="IPR024079">
    <property type="entry name" value="MetalloPept_cat_dom_sf"/>
</dbReference>
<comment type="caution">
    <text evidence="1">Lacks conserved residue(s) required for the propagation of feature annotation.</text>
</comment>
<dbReference type="GO" id="GO:0006509">
    <property type="term" value="P:membrane protein ectodomain proteolysis"/>
    <property type="evidence" value="ECO:0007669"/>
    <property type="project" value="TreeGrafter"/>
</dbReference>
<evidence type="ECO:0000256" key="3">
    <source>
        <dbReference type="SAM" id="SignalP"/>
    </source>
</evidence>
<dbReference type="SMART" id="SM00050">
    <property type="entry name" value="DISIN"/>
    <property type="match status" value="1"/>
</dbReference>
<protein>
    <recommendedName>
        <fullName evidence="4">Peptidase M12B domain-containing protein</fullName>
    </recommendedName>
</protein>
<dbReference type="SUPFAM" id="SSF55486">
    <property type="entry name" value="Metalloproteases ('zincins'), catalytic domain"/>
    <property type="match status" value="1"/>
</dbReference>
<dbReference type="KEGG" id="vde:111245256"/>
<dbReference type="OrthoDB" id="6437438at2759"/>
<sequence>MRFQNVIWPLFVLVWSTILEPFSWAVLDKLVENVLERRAATGGYFTNSNEGSLVFSSALRQVIDDQFFCGIYVQFDDALERSLTTIYGYRMAKPILGRIVIRMIQAATMVFQRSGSRYLSQINFYLKKLRPRAVPKIGLNDFLDNPHIPNAKNYCILVHLTNDDPHGFVGFGKLSGVCHGQIEQTHAMSMVIRHPDQQWQLDLTFVHEIGHLFGAEHDGIPGLIPGDIRCPLSENEPANYIMHPRSRYSYHENQRKFSTCSIRSIQHHLAIVFQSGAYKRCMDSFSYETCGIKLNKGPCAPEEISPEFTVDNCWPLSYATPPKEWPQCTVTDGACCNLTSCKFARHGTVCQAETKCHRAATCNGISAVCPEPRWKLNGTRCGDASCMGGLCVGSLCVSFGFQPCFPTSSVIGEMCHPYCYGTPTTLLSVSSNNCVPLCELDKSVPCTTIMTPGSRCGRHGVGWCTFSGECHRRFDDNHELNRLATLAPQVLTLTFVSFHIAAIYWLMTRVKLGNAARSQAKTLEQDVNLFIDFIEAIYPVADNPTKQRSDSNDAYVHMVS</sequence>
<dbReference type="InterPro" id="IPR036436">
    <property type="entry name" value="Disintegrin_dom_sf"/>
</dbReference>
<dbReference type="Gene3D" id="3.40.390.10">
    <property type="entry name" value="Collagenase (Catalytic Domain)"/>
    <property type="match status" value="1"/>
</dbReference>
<accession>A0A7M7M4U1</accession>
<dbReference type="GO" id="GO:0004222">
    <property type="term" value="F:metalloendopeptidase activity"/>
    <property type="evidence" value="ECO:0007669"/>
    <property type="project" value="InterPro"/>
</dbReference>
<keyword evidence="2" id="KW-0812">Transmembrane</keyword>
<dbReference type="InterPro" id="IPR001762">
    <property type="entry name" value="Disintegrin_dom"/>
</dbReference>
<dbReference type="PROSITE" id="PS50215">
    <property type="entry name" value="ADAM_MEPRO"/>
    <property type="match status" value="1"/>
</dbReference>
<feature type="binding site" evidence="1">
    <location>
        <position position="211"/>
    </location>
    <ligand>
        <name>Zn(2+)</name>
        <dbReference type="ChEBI" id="CHEBI:29105"/>
        <note>catalytic</note>
    </ligand>
</feature>
<feature type="binding site" evidence="1">
    <location>
        <position position="207"/>
    </location>
    <ligand>
        <name>Zn(2+)</name>
        <dbReference type="ChEBI" id="CHEBI:29105"/>
        <note>catalytic</note>
    </ligand>
</feature>
<keyword evidence="1" id="KW-0862">Zinc</keyword>
<dbReference type="GO" id="GO:0046872">
    <property type="term" value="F:metal ion binding"/>
    <property type="evidence" value="ECO:0007669"/>
    <property type="project" value="UniProtKB-KW"/>
</dbReference>
<reference evidence="5" key="1">
    <citation type="submission" date="2021-01" db="UniProtKB">
        <authorList>
            <consortium name="EnsemblMetazoa"/>
        </authorList>
    </citation>
    <scope>IDENTIFICATION</scope>
</reference>
<feature type="binding site" evidence="1">
    <location>
        <position position="217"/>
    </location>
    <ligand>
        <name>Zn(2+)</name>
        <dbReference type="ChEBI" id="CHEBI:29105"/>
        <note>catalytic</note>
    </ligand>
</feature>
<evidence type="ECO:0000259" key="4">
    <source>
        <dbReference type="PROSITE" id="PS50215"/>
    </source>
</evidence>
<feature type="signal peptide" evidence="3">
    <location>
        <begin position="1"/>
        <end position="25"/>
    </location>
</feature>
<organism evidence="5 6">
    <name type="scientific">Varroa destructor</name>
    <name type="common">Honeybee mite</name>
    <dbReference type="NCBI Taxonomy" id="109461"/>
    <lineage>
        <taxon>Eukaryota</taxon>
        <taxon>Metazoa</taxon>
        <taxon>Ecdysozoa</taxon>
        <taxon>Arthropoda</taxon>
        <taxon>Chelicerata</taxon>
        <taxon>Arachnida</taxon>
        <taxon>Acari</taxon>
        <taxon>Parasitiformes</taxon>
        <taxon>Mesostigmata</taxon>
        <taxon>Gamasina</taxon>
        <taxon>Dermanyssoidea</taxon>
        <taxon>Varroidae</taxon>
        <taxon>Varroa</taxon>
    </lineage>
</organism>
<keyword evidence="2" id="KW-0472">Membrane</keyword>
<dbReference type="PANTHER" id="PTHR45702">
    <property type="entry name" value="ADAM10/ADAM17 METALLOPEPTIDASE FAMILY MEMBER"/>
    <property type="match status" value="1"/>
</dbReference>
<feature type="chain" id="PRO_5029635294" description="Peptidase M12B domain-containing protein" evidence="3">
    <location>
        <begin position="26"/>
        <end position="560"/>
    </location>
</feature>
<evidence type="ECO:0000256" key="2">
    <source>
        <dbReference type="SAM" id="Phobius"/>
    </source>
</evidence>
<dbReference type="PANTHER" id="PTHR45702:SF2">
    <property type="entry name" value="KUZBANIAN, ISOFORM A"/>
    <property type="match status" value="1"/>
</dbReference>
<keyword evidence="2" id="KW-1133">Transmembrane helix</keyword>
<feature type="transmembrane region" description="Helical" evidence="2">
    <location>
        <begin position="486"/>
        <end position="507"/>
    </location>
</feature>
<keyword evidence="3" id="KW-0732">Signal</keyword>
<keyword evidence="1" id="KW-0479">Metal-binding</keyword>
<keyword evidence="6" id="KW-1185">Reference proteome</keyword>
<proteinExistence type="predicted"/>
<evidence type="ECO:0000313" key="5">
    <source>
        <dbReference type="EnsemblMetazoa" id="XP_022649113"/>
    </source>
</evidence>
<dbReference type="Pfam" id="PF13574">
    <property type="entry name" value="Reprolysin_2"/>
    <property type="match status" value="1"/>
</dbReference>
<dbReference type="InterPro" id="IPR001590">
    <property type="entry name" value="Peptidase_M12B"/>
</dbReference>
<dbReference type="Gene3D" id="4.10.70.10">
    <property type="entry name" value="Disintegrin domain"/>
    <property type="match status" value="1"/>
</dbReference>
<dbReference type="GeneID" id="111245256"/>
<dbReference type="InterPro" id="IPR051489">
    <property type="entry name" value="ADAM_Metalloproteinase"/>
</dbReference>